<name>A0AAV2J192_KNICA</name>
<evidence type="ECO:0000313" key="3">
    <source>
        <dbReference type="Proteomes" id="UP001497482"/>
    </source>
</evidence>
<feature type="region of interest" description="Disordered" evidence="1">
    <location>
        <begin position="1"/>
        <end position="80"/>
    </location>
</feature>
<proteinExistence type="predicted"/>
<evidence type="ECO:0000313" key="2">
    <source>
        <dbReference type="EMBL" id="CAL1571381.1"/>
    </source>
</evidence>
<dbReference type="AlphaFoldDB" id="A0AAV2J192"/>
<evidence type="ECO:0000256" key="1">
    <source>
        <dbReference type="SAM" id="MobiDB-lite"/>
    </source>
</evidence>
<dbReference type="Proteomes" id="UP001497482">
    <property type="component" value="Chromosome 10"/>
</dbReference>
<reference evidence="2 3" key="1">
    <citation type="submission" date="2024-04" db="EMBL/GenBank/DDBJ databases">
        <authorList>
            <person name="Waldvogel A.-M."/>
            <person name="Schoenle A."/>
        </authorList>
    </citation>
    <scope>NUCLEOTIDE SEQUENCE [LARGE SCALE GENOMIC DNA]</scope>
</reference>
<feature type="compositionally biased region" description="Acidic residues" evidence="1">
    <location>
        <begin position="71"/>
        <end position="80"/>
    </location>
</feature>
<keyword evidence="3" id="KW-1185">Reference proteome</keyword>
<dbReference type="EMBL" id="OZ035832">
    <property type="protein sequence ID" value="CAL1571381.1"/>
    <property type="molecule type" value="Genomic_DNA"/>
</dbReference>
<sequence length="80" mass="8559">MELAGHVSGYNDPRDGPLRWGRAVPPGGRVQTAGGSEGERAERPPPPAAENKEDEEERGSDCDVGKVVVTTEEETDTEQV</sequence>
<organism evidence="2 3">
    <name type="scientific">Knipowitschia caucasica</name>
    <name type="common">Caucasian dwarf goby</name>
    <name type="synonym">Pomatoschistus caucasicus</name>
    <dbReference type="NCBI Taxonomy" id="637954"/>
    <lineage>
        <taxon>Eukaryota</taxon>
        <taxon>Metazoa</taxon>
        <taxon>Chordata</taxon>
        <taxon>Craniata</taxon>
        <taxon>Vertebrata</taxon>
        <taxon>Euteleostomi</taxon>
        <taxon>Actinopterygii</taxon>
        <taxon>Neopterygii</taxon>
        <taxon>Teleostei</taxon>
        <taxon>Neoteleostei</taxon>
        <taxon>Acanthomorphata</taxon>
        <taxon>Gobiaria</taxon>
        <taxon>Gobiiformes</taxon>
        <taxon>Gobioidei</taxon>
        <taxon>Gobiidae</taxon>
        <taxon>Gobiinae</taxon>
        <taxon>Knipowitschia</taxon>
    </lineage>
</organism>
<protein>
    <submittedName>
        <fullName evidence="2">Uncharacterized protein</fullName>
    </submittedName>
</protein>
<accession>A0AAV2J192</accession>
<gene>
    <name evidence="2" type="ORF">KC01_LOCUS3498</name>
</gene>